<name>A9E5M4_9FLAO</name>
<dbReference type="RefSeq" id="WP_007093954.1">
    <property type="nucleotide sequence ID" value="NZ_CP142125.1"/>
</dbReference>
<dbReference type="HOGENOM" id="CLU_2806853_0_0_10"/>
<protein>
    <submittedName>
        <fullName evidence="1">Uncharacterized protein</fullName>
    </submittedName>
</protein>
<evidence type="ECO:0000313" key="1">
    <source>
        <dbReference type="EMBL" id="EDP95198.1"/>
    </source>
</evidence>
<accession>A9E5M4</accession>
<sequence>MKKRNLKSLNLNKKSISNLDVSESRIFGGESGNMLCVPPPNPDTKNPGTCVDNSGLRLCQSNVLNCN</sequence>
<dbReference type="Proteomes" id="UP000002945">
    <property type="component" value="Unassembled WGS sequence"/>
</dbReference>
<organism evidence="1 2">
    <name type="scientific">Kordia algicida OT-1</name>
    <dbReference type="NCBI Taxonomy" id="391587"/>
    <lineage>
        <taxon>Bacteria</taxon>
        <taxon>Pseudomonadati</taxon>
        <taxon>Bacteroidota</taxon>
        <taxon>Flavobacteriia</taxon>
        <taxon>Flavobacteriales</taxon>
        <taxon>Flavobacteriaceae</taxon>
        <taxon>Kordia</taxon>
    </lineage>
</organism>
<gene>
    <name evidence="1" type="ORF">KAOT1_06932</name>
</gene>
<reference evidence="1 2" key="1">
    <citation type="journal article" date="2011" name="J. Bacteriol.">
        <title>Genome sequence of the algicidal bacterium Kordia algicida OT-1.</title>
        <authorList>
            <person name="Lee H.S."/>
            <person name="Kang S.G."/>
            <person name="Kwon K.K."/>
            <person name="Lee J.H."/>
            <person name="Kim S.J."/>
        </authorList>
    </citation>
    <scope>NUCLEOTIDE SEQUENCE [LARGE SCALE GENOMIC DNA]</scope>
    <source>
        <strain evidence="1 2">OT-1</strain>
    </source>
</reference>
<comment type="caution">
    <text evidence="1">The sequence shown here is derived from an EMBL/GenBank/DDBJ whole genome shotgun (WGS) entry which is preliminary data.</text>
</comment>
<dbReference type="EMBL" id="ABIB01000010">
    <property type="protein sequence ID" value="EDP95198.1"/>
    <property type="molecule type" value="Genomic_DNA"/>
</dbReference>
<keyword evidence="2" id="KW-1185">Reference proteome</keyword>
<dbReference type="OrthoDB" id="9965672at2"/>
<dbReference type="AlphaFoldDB" id="A9E5M4"/>
<evidence type="ECO:0000313" key="2">
    <source>
        <dbReference type="Proteomes" id="UP000002945"/>
    </source>
</evidence>
<proteinExistence type="predicted"/>